<sequence length="403" mass="46179">MDHRQQLPYTPLLSLAKPDQMKLTSVVVLDHEKEYGEKEFEVSDHAEEQHAHFEDITSSDSITIEEKLSVAEATINEISKKLCEVQLERDILLKLVKQNELMEQYQQNLSQSEKDREDKVYSRGVLEKKDEMGAKVIVIYERSTPHMENPSVSEEFHHSRDFYQTMSSTIAQPSSMFHDVELRPMEESSNVLSSTSLLSISSDICRVTVNQETQTHFIAPISSQTSIFPRKGAGQDEKTPSPMKQERTIRERRPPRYSSFPLSSPQTTPGKMVNPLPPIQEKVEKSQSVDHRKDEEQIEGDNEQRKEEEEEIEKTERKSLLATRLKDSLVSPIFESWKLPVSSIRDDISKPIRDEVQVLSSILVKLALKHFEEEAIDVIRHQDDEQLDIETDAIGIGSLIADL</sequence>
<dbReference type="EMBL" id="BQXS01010989">
    <property type="protein sequence ID" value="GKT35432.1"/>
    <property type="molecule type" value="Genomic_DNA"/>
</dbReference>
<comment type="caution">
    <text evidence="2">The sequence shown here is derived from an EMBL/GenBank/DDBJ whole genome shotgun (WGS) entry which is preliminary data.</text>
</comment>
<evidence type="ECO:0000256" key="1">
    <source>
        <dbReference type="SAM" id="MobiDB-lite"/>
    </source>
</evidence>
<evidence type="ECO:0000313" key="3">
    <source>
        <dbReference type="Proteomes" id="UP001057375"/>
    </source>
</evidence>
<gene>
    <name evidence="2" type="ORF">ADUPG1_008594</name>
</gene>
<proteinExistence type="predicted"/>
<reference evidence="2" key="1">
    <citation type="submission" date="2022-03" db="EMBL/GenBank/DDBJ databases">
        <title>Draft genome sequence of Aduncisulcus paluster, a free-living microaerophilic Fornicata.</title>
        <authorList>
            <person name="Yuyama I."/>
            <person name="Kume K."/>
            <person name="Tamura T."/>
            <person name="Inagaki Y."/>
            <person name="Hashimoto T."/>
        </authorList>
    </citation>
    <scope>NUCLEOTIDE SEQUENCE</scope>
    <source>
        <strain evidence="2">NY0171</strain>
    </source>
</reference>
<evidence type="ECO:0000313" key="2">
    <source>
        <dbReference type="EMBL" id="GKT35432.1"/>
    </source>
</evidence>
<organism evidence="2 3">
    <name type="scientific">Aduncisulcus paluster</name>
    <dbReference type="NCBI Taxonomy" id="2918883"/>
    <lineage>
        <taxon>Eukaryota</taxon>
        <taxon>Metamonada</taxon>
        <taxon>Carpediemonas-like organisms</taxon>
        <taxon>Aduncisulcus</taxon>
    </lineage>
</organism>
<keyword evidence="3" id="KW-1185">Reference proteome</keyword>
<feature type="compositionally biased region" description="Polar residues" evidence="1">
    <location>
        <begin position="260"/>
        <end position="269"/>
    </location>
</feature>
<accession>A0ABQ5KSJ3</accession>
<protein>
    <submittedName>
        <fullName evidence="2">Uncharacterized protein</fullName>
    </submittedName>
</protein>
<dbReference type="Proteomes" id="UP001057375">
    <property type="component" value="Unassembled WGS sequence"/>
</dbReference>
<feature type="compositionally biased region" description="Basic and acidic residues" evidence="1">
    <location>
        <begin position="281"/>
        <end position="295"/>
    </location>
</feature>
<feature type="compositionally biased region" description="Basic and acidic residues" evidence="1">
    <location>
        <begin position="233"/>
        <end position="254"/>
    </location>
</feature>
<name>A0ABQ5KSJ3_9EUKA</name>
<feature type="region of interest" description="Disordered" evidence="1">
    <location>
        <begin position="220"/>
        <end position="313"/>
    </location>
</feature>